<keyword evidence="3" id="KW-1185">Reference proteome</keyword>
<protein>
    <submittedName>
        <fullName evidence="2">Uncharacterized protein</fullName>
    </submittedName>
</protein>
<dbReference type="EMBL" id="BMAV01001817">
    <property type="protein sequence ID" value="GFY40296.1"/>
    <property type="molecule type" value="Genomic_DNA"/>
</dbReference>
<dbReference type="AlphaFoldDB" id="A0A8X6WUL1"/>
<reference evidence="2" key="1">
    <citation type="submission" date="2020-08" db="EMBL/GenBank/DDBJ databases">
        <title>Multicomponent nature underlies the extraordinary mechanical properties of spider dragline silk.</title>
        <authorList>
            <person name="Kono N."/>
            <person name="Nakamura H."/>
            <person name="Mori M."/>
            <person name="Yoshida Y."/>
            <person name="Ohtoshi R."/>
            <person name="Malay A.D."/>
            <person name="Moran D.A.P."/>
            <person name="Tomita M."/>
            <person name="Numata K."/>
            <person name="Arakawa K."/>
        </authorList>
    </citation>
    <scope>NUCLEOTIDE SEQUENCE</scope>
</reference>
<name>A0A8X6WUL1_9ARAC</name>
<accession>A0A8X6WUL1</accession>
<evidence type="ECO:0000313" key="3">
    <source>
        <dbReference type="Proteomes" id="UP000886998"/>
    </source>
</evidence>
<feature type="region of interest" description="Disordered" evidence="1">
    <location>
        <begin position="1"/>
        <end position="135"/>
    </location>
</feature>
<evidence type="ECO:0000256" key="1">
    <source>
        <dbReference type="SAM" id="MobiDB-lite"/>
    </source>
</evidence>
<organism evidence="2 3">
    <name type="scientific">Trichonephila inaurata madagascariensis</name>
    <dbReference type="NCBI Taxonomy" id="2747483"/>
    <lineage>
        <taxon>Eukaryota</taxon>
        <taxon>Metazoa</taxon>
        <taxon>Ecdysozoa</taxon>
        <taxon>Arthropoda</taxon>
        <taxon>Chelicerata</taxon>
        <taxon>Arachnida</taxon>
        <taxon>Araneae</taxon>
        <taxon>Araneomorphae</taxon>
        <taxon>Entelegynae</taxon>
        <taxon>Araneoidea</taxon>
        <taxon>Nephilidae</taxon>
        <taxon>Trichonephila</taxon>
        <taxon>Trichonephila inaurata</taxon>
    </lineage>
</organism>
<proteinExistence type="predicted"/>
<evidence type="ECO:0000313" key="2">
    <source>
        <dbReference type="EMBL" id="GFY40296.1"/>
    </source>
</evidence>
<dbReference type="Proteomes" id="UP000886998">
    <property type="component" value="Unassembled WGS sequence"/>
</dbReference>
<feature type="compositionally biased region" description="Basic and acidic residues" evidence="1">
    <location>
        <begin position="157"/>
        <end position="181"/>
    </location>
</feature>
<comment type="caution">
    <text evidence="2">The sequence shown here is derived from an EMBL/GenBank/DDBJ whole genome shotgun (WGS) entry which is preliminary data.</text>
</comment>
<feature type="region of interest" description="Disordered" evidence="1">
    <location>
        <begin position="153"/>
        <end position="201"/>
    </location>
</feature>
<sequence length="201" mass="22152">MGNEESQQAGGAPGGQPPPQQQQTGFGGMGMPRFSGPPQQQPPRPTMAPMAPRPRGPGPPMQRGPGPGPLRQPVQVGVQPWAEPPVQQPQRFQPPAVRPLAQQQQLQQQQQQLQQQQLQKQHQMEEEAGLDLSSLSEAEKAKILSVMARAQDMDEDYERHKRADLPGIRLDDTPATVRDRPSLPQPRRSFGKGCFPHLIEA</sequence>
<feature type="compositionally biased region" description="Low complexity" evidence="1">
    <location>
        <begin position="71"/>
        <end position="81"/>
    </location>
</feature>
<dbReference type="OrthoDB" id="6437401at2759"/>
<gene>
    <name evidence="2" type="ORF">TNIN_273431</name>
</gene>
<feature type="compositionally biased region" description="Low complexity" evidence="1">
    <location>
        <begin position="88"/>
        <end position="121"/>
    </location>
</feature>
<feature type="compositionally biased region" description="Pro residues" evidence="1">
    <location>
        <begin position="39"/>
        <end position="70"/>
    </location>
</feature>